<reference evidence="2 3" key="1">
    <citation type="submission" date="2020-07" db="EMBL/GenBank/DDBJ databases">
        <title>Sequencing the genomes of 1000 actinobacteria strains.</title>
        <authorList>
            <person name="Klenk H.-P."/>
        </authorList>
    </citation>
    <scope>NUCLEOTIDE SEQUENCE [LARGE SCALE GENOMIC DNA]</scope>
    <source>
        <strain evidence="2 3">DSM 17380</strain>
    </source>
</reference>
<gene>
    <name evidence="2" type="ORF">BJ960_003063</name>
</gene>
<sequence>MDSTDDSVVYDVPVVPCSEEHDEEIFGEFELSGDSFPDATALEDESNEKCVAMFNEFVGMDYFDSELDFYTLTPTEDGWNEFNDRTVNCVIVDPAGKITGSLKGAAR</sequence>
<name>A0A852RHD2_9MICO</name>
<accession>A0A852RHD2</accession>
<proteinExistence type="predicted"/>
<dbReference type="AlphaFoldDB" id="A0A852RHD2"/>
<dbReference type="EMBL" id="JACCBD010000001">
    <property type="protein sequence ID" value="NYD28260.1"/>
    <property type="molecule type" value="Genomic_DNA"/>
</dbReference>
<keyword evidence="3" id="KW-1185">Reference proteome</keyword>
<evidence type="ECO:0000259" key="1">
    <source>
        <dbReference type="Pfam" id="PF13845"/>
    </source>
</evidence>
<evidence type="ECO:0000313" key="2">
    <source>
        <dbReference type="EMBL" id="NYD28260.1"/>
    </source>
</evidence>
<dbReference type="Pfam" id="PF13845">
    <property type="entry name" value="Septum_form"/>
    <property type="match status" value="1"/>
</dbReference>
<feature type="domain" description="Septum formation-related" evidence="1">
    <location>
        <begin position="11"/>
        <end position="92"/>
    </location>
</feature>
<evidence type="ECO:0000313" key="3">
    <source>
        <dbReference type="Proteomes" id="UP000586095"/>
    </source>
</evidence>
<comment type="caution">
    <text evidence="2">The sequence shown here is derived from an EMBL/GenBank/DDBJ whole genome shotgun (WGS) entry which is preliminary data.</text>
</comment>
<protein>
    <recommendedName>
        <fullName evidence="1">Septum formation-related domain-containing protein</fullName>
    </recommendedName>
</protein>
<organism evidence="2 3">
    <name type="scientific">Leucobacter aridicollis</name>
    <dbReference type="NCBI Taxonomy" id="283878"/>
    <lineage>
        <taxon>Bacteria</taxon>
        <taxon>Bacillati</taxon>
        <taxon>Actinomycetota</taxon>
        <taxon>Actinomycetes</taxon>
        <taxon>Micrococcales</taxon>
        <taxon>Microbacteriaceae</taxon>
        <taxon>Leucobacter</taxon>
    </lineage>
</organism>
<dbReference type="InterPro" id="IPR026004">
    <property type="entry name" value="Septum_form"/>
</dbReference>
<dbReference type="Proteomes" id="UP000586095">
    <property type="component" value="Unassembled WGS sequence"/>
</dbReference>